<keyword evidence="1 2" id="KW-0802">TPR repeat</keyword>
<feature type="non-terminal residue" evidence="4">
    <location>
        <position position="1"/>
    </location>
</feature>
<reference evidence="4 5" key="1">
    <citation type="journal article" date="2021" name="Nat. Plants">
        <title>The Taxus genome provides insights into paclitaxel biosynthesis.</title>
        <authorList>
            <person name="Xiong X."/>
            <person name="Gou J."/>
            <person name="Liao Q."/>
            <person name="Li Y."/>
            <person name="Zhou Q."/>
            <person name="Bi G."/>
            <person name="Li C."/>
            <person name="Du R."/>
            <person name="Wang X."/>
            <person name="Sun T."/>
            <person name="Guo L."/>
            <person name="Liang H."/>
            <person name="Lu P."/>
            <person name="Wu Y."/>
            <person name="Zhang Z."/>
            <person name="Ro D.K."/>
            <person name="Shang Y."/>
            <person name="Huang S."/>
            <person name="Yan J."/>
        </authorList>
    </citation>
    <scope>NUCLEOTIDE SEQUENCE [LARGE SCALE GENOMIC DNA]</scope>
    <source>
        <strain evidence="4">Ta-2019</strain>
    </source>
</reference>
<dbReference type="InterPro" id="IPR019734">
    <property type="entry name" value="TPR_rpt"/>
</dbReference>
<evidence type="ECO:0000256" key="3">
    <source>
        <dbReference type="SAM" id="MobiDB-lite"/>
    </source>
</evidence>
<dbReference type="PANTHER" id="PTHR12558:SF36">
    <property type="entry name" value="ANAPHASE-PROMOTING COMPLEX SUBUNIT 7"/>
    <property type="match status" value="1"/>
</dbReference>
<keyword evidence="5" id="KW-1185">Reference proteome</keyword>
<comment type="caution">
    <text evidence="4">The sequence shown here is derived from an EMBL/GenBank/DDBJ whole genome shotgun (WGS) entry which is preliminary data.</text>
</comment>
<protein>
    <recommendedName>
        <fullName evidence="6">Anaphase-promoting complex subunit 7</fullName>
    </recommendedName>
</protein>
<evidence type="ECO:0000313" key="4">
    <source>
        <dbReference type="EMBL" id="KAH9328702.1"/>
    </source>
</evidence>
<gene>
    <name evidence="4" type="ORF">KI387_000810</name>
</gene>
<dbReference type="EMBL" id="JAHRHJ020000001">
    <property type="protein sequence ID" value="KAH9328702.1"/>
    <property type="molecule type" value="Genomic_DNA"/>
</dbReference>
<dbReference type="Gene3D" id="1.25.40.10">
    <property type="entry name" value="Tetratricopeptide repeat domain"/>
    <property type="match status" value="2"/>
</dbReference>
<sequence>GCFLMSSTTSNNDISPSTRAENMVIFADALYGKKEHRRALNVYRQAYHYGKLIPKQSISGSRNLLPTGNRTFSTNPIHVSPFNENEVKFKIGLCHMDLHDMRAALTEMEGIPSKSRTLRINLTMAKLYRMTSYDRAACISYKECLRQCPYTLEAIVALADMGIPLKEIQSVLPQAQSKSGRSPSELEHVRWLHRYAEAQCAVISQDHKGISEHFNNLSQRFPNNLHLLLETAKAEVAVGRNDEALLNFEKARSLDPYNVTGMDEYAMLLRTRTDPSELNRLLNDLLLTDPNRPEVWVASAAYWDRRDDKFRALTYAEKSVRVDERHVPGHIIKGNLLLSLNRAEAAVMAFRRAHQLRPDLRSYQGLVRGNLAISKPKEALMAAREALKAMPHRAKALTLVGDVYAHNPDARDKARKFYESALRLEPGYLGAALALADLRAVEGRNEEAIELLEMYLKDWADDSLHTKLAQIYAVTSNLDKALSHYSAALRINPDNEAAKKGLERLERQIKGADPDLPEEEEENEEDDAEVEQEETEY</sequence>
<dbReference type="GO" id="GO:0045842">
    <property type="term" value="P:positive regulation of mitotic metaphase/anaphase transition"/>
    <property type="evidence" value="ECO:0007669"/>
    <property type="project" value="TreeGrafter"/>
</dbReference>
<evidence type="ECO:0000256" key="2">
    <source>
        <dbReference type="PROSITE-ProRule" id="PRU00339"/>
    </source>
</evidence>
<accession>A0AA38LPD8</accession>
<evidence type="ECO:0008006" key="6">
    <source>
        <dbReference type="Google" id="ProtNLM"/>
    </source>
</evidence>
<dbReference type="PANTHER" id="PTHR12558">
    <property type="entry name" value="CELL DIVISION CYCLE 16,23,27"/>
    <property type="match status" value="1"/>
</dbReference>
<feature type="compositionally biased region" description="Acidic residues" evidence="3">
    <location>
        <begin position="515"/>
        <end position="537"/>
    </location>
</feature>
<feature type="repeat" description="TPR" evidence="2">
    <location>
        <begin position="225"/>
        <end position="258"/>
    </location>
</feature>
<dbReference type="GO" id="GO:0016567">
    <property type="term" value="P:protein ubiquitination"/>
    <property type="evidence" value="ECO:0007669"/>
    <property type="project" value="TreeGrafter"/>
</dbReference>
<dbReference type="Pfam" id="PF14559">
    <property type="entry name" value="TPR_19"/>
    <property type="match status" value="1"/>
</dbReference>
<feature type="repeat" description="TPR" evidence="2">
    <location>
        <begin position="462"/>
        <end position="495"/>
    </location>
</feature>
<dbReference type="InterPro" id="IPR011990">
    <property type="entry name" value="TPR-like_helical_dom_sf"/>
</dbReference>
<name>A0AA38LPD8_TAXCH</name>
<dbReference type="SMART" id="SM00028">
    <property type="entry name" value="TPR"/>
    <property type="match status" value="5"/>
</dbReference>
<dbReference type="OMA" id="MGECYYY"/>
<feature type="region of interest" description="Disordered" evidence="3">
    <location>
        <begin position="505"/>
        <end position="537"/>
    </location>
</feature>
<dbReference type="GO" id="GO:0005680">
    <property type="term" value="C:anaphase-promoting complex"/>
    <property type="evidence" value="ECO:0007669"/>
    <property type="project" value="TreeGrafter"/>
</dbReference>
<dbReference type="SUPFAM" id="SSF48452">
    <property type="entry name" value="TPR-like"/>
    <property type="match status" value="2"/>
</dbReference>
<evidence type="ECO:0000313" key="5">
    <source>
        <dbReference type="Proteomes" id="UP000824469"/>
    </source>
</evidence>
<dbReference type="GO" id="GO:0051301">
    <property type="term" value="P:cell division"/>
    <property type="evidence" value="ECO:0007669"/>
    <property type="project" value="TreeGrafter"/>
</dbReference>
<organism evidence="4 5">
    <name type="scientific">Taxus chinensis</name>
    <name type="common">Chinese yew</name>
    <name type="synonym">Taxus wallichiana var. chinensis</name>
    <dbReference type="NCBI Taxonomy" id="29808"/>
    <lineage>
        <taxon>Eukaryota</taxon>
        <taxon>Viridiplantae</taxon>
        <taxon>Streptophyta</taxon>
        <taxon>Embryophyta</taxon>
        <taxon>Tracheophyta</taxon>
        <taxon>Spermatophyta</taxon>
        <taxon>Pinopsida</taxon>
        <taxon>Pinidae</taxon>
        <taxon>Conifers II</taxon>
        <taxon>Cupressales</taxon>
        <taxon>Taxaceae</taxon>
        <taxon>Taxus</taxon>
    </lineage>
</organism>
<dbReference type="AlphaFoldDB" id="A0AA38LPD8"/>
<dbReference type="Proteomes" id="UP000824469">
    <property type="component" value="Unassembled WGS sequence"/>
</dbReference>
<dbReference type="PROSITE" id="PS50005">
    <property type="entry name" value="TPR"/>
    <property type="match status" value="2"/>
</dbReference>
<evidence type="ECO:0000256" key="1">
    <source>
        <dbReference type="ARBA" id="ARBA00022803"/>
    </source>
</evidence>
<proteinExistence type="predicted"/>